<keyword evidence="12 15" id="KW-0234">DNA repair</keyword>
<dbReference type="Pfam" id="PF04679">
    <property type="entry name" value="DNA_ligase_A_C"/>
    <property type="match status" value="1"/>
</dbReference>
<comment type="catalytic activity">
    <reaction evidence="14 15">
        <text>ATP + (deoxyribonucleotide)n-3'-hydroxyl + 5'-phospho-(deoxyribonucleotide)m = (deoxyribonucleotide)n+m + AMP + diphosphate.</text>
        <dbReference type="EC" id="6.5.1.1"/>
    </reaction>
</comment>
<feature type="domain" description="BRCT" evidence="18">
    <location>
        <begin position="653"/>
        <end position="742"/>
    </location>
</feature>
<dbReference type="InterPro" id="IPR016059">
    <property type="entry name" value="DNA_ligase_ATP-dep_CS"/>
</dbReference>
<dbReference type="GO" id="GO:0046872">
    <property type="term" value="F:metal ion binding"/>
    <property type="evidence" value="ECO:0007669"/>
    <property type="project" value="UniProtKB-KW"/>
</dbReference>
<dbReference type="FunFam" id="3.40.50.10190:FF:000044">
    <property type="entry name" value="DNA ligase"/>
    <property type="match status" value="1"/>
</dbReference>
<keyword evidence="9 15" id="KW-0067">ATP-binding</keyword>
<dbReference type="Pfam" id="PF00533">
    <property type="entry name" value="BRCT"/>
    <property type="match status" value="1"/>
</dbReference>
<evidence type="ECO:0000256" key="14">
    <source>
        <dbReference type="ARBA" id="ARBA00034003"/>
    </source>
</evidence>
<evidence type="ECO:0000259" key="18">
    <source>
        <dbReference type="PROSITE" id="PS50172"/>
    </source>
</evidence>
<evidence type="ECO:0000259" key="17">
    <source>
        <dbReference type="PROSITE" id="PS50160"/>
    </source>
</evidence>
<sequence length="924" mass="105469">MATKTVADEVPFFDLCTLLERISQASGKEKKKKIYSDFLSSWRTAHFKLYGKSSTEDSFFSAMRLLLPQMDKERLAYGMKETALAKYYIDILSISKESPAAQKLMNYRAPAAAKQDAGDFASVAFFVLRTRCPEKGTLSIADVNECLDNIAMANSQRKRDDVRNNLRKLLRNTCAMEQKWLIRMIMKELKVGLSENSIFSVFHPDASDLFNVSSSLSKVCSDLMDPDVRLNETSIELFVPFRPMLAERCPLQQVEKLMNHEMFYIECKADGDRMQLHKDGNKYMYFSRSSKEYTSSFGATPDEGSFTPFIVNVFSSQVQSAILDGEMVGYDMENDCYVPRGENIDVKAVGRTSAIIQQCYMVFDILMLNGKKLANHSLHERLGYLKQVFTPIPGRIMVVKQRQATSKKDVLDSLNEAIDTREEGIIIKNPISTYKPDQRKGSGWFKIKPEYVDSLSDQLDLLIIGGYFGVGRRGGLISHFLLGVAVPPENPSEHPKVFQSFCKVGSGYTIAELKELGEKLKPYWKPMNPKKLPPYFQLMSEKPDLWIEPIHSKIVQIKAAEIVPSTDKFKCNCTLRYPRVELVREDKYWYECMDLDELDQLKSIAEGRLAYQHADETSETLMFGPSKKRQKANIRPETVCTIAPQFRTADISDVSQVFSGKEFCVVSGPKHNPKASVEKRIVENGGTFVQNPGMETFCVITDRKTIRARNIISQNIYDVVKVDWLLDSLAAGRCLEWQPNQVIHSSPKTAEVFAKEYDKYGDSYTKDIDNPVALKAIFDKINNEDDLVSTATQKEICDVEMRYFPDESPLGLFRRCRAYFDWYRQVDNDATRIRDSPLDLIGLNFRYYGGTISSILDRHVTHIVFDPSDLSRMQKLRKLDKNRKLLRHFVGSEWVTASIDAASQLSERNYEPLMPRDNSSDSEY</sequence>
<evidence type="ECO:0000256" key="3">
    <source>
        <dbReference type="ARBA" id="ARBA00007572"/>
    </source>
</evidence>
<dbReference type="InterPro" id="IPR029710">
    <property type="entry name" value="LIG4"/>
</dbReference>
<keyword evidence="8 15" id="KW-0227">DNA damage</keyword>
<keyword evidence="10" id="KW-0460">Magnesium</keyword>
<dbReference type="InterPro" id="IPR001357">
    <property type="entry name" value="BRCT_dom"/>
</dbReference>
<dbReference type="Pfam" id="PF04675">
    <property type="entry name" value="DNA_ligase_A_N"/>
    <property type="match status" value="1"/>
</dbReference>
<protein>
    <recommendedName>
        <fullName evidence="15">DNA ligase</fullName>
        <ecNumber evidence="15">6.5.1.1</ecNumber>
    </recommendedName>
</protein>
<dbReference type="InterPro" id="IPR012340">
    <property type="entry name" value="NA-bd_OB-fold"/>
</dbReference>
<dbReference type="InterPro" id="IPR012310">
    <property type="entry name" value="DNA_ligase_ATP-dep_cent"/>
</dbReference>
<dbReference type="PANTHER" id="PTHR45997">
    <property type="entry name" value="DNA LIGASE 4"/>
    <property type="match status" value="1"/>
</dbReference>
<dbReference type="InterPro" id="IPR021536">
    <property type="entry name" value="DNA_ligase_IV_dom"/>
</dbReference>
<dbReference type="GO" id="GO:0032807">
    <property type="term" value="C:DNA ligase IV complex"/>
    <property type="evidence" value="ECO:0000318"/>
    <property type="project" value="GO_Central"/>
</dbReference>
<evidence type="ECO:0000256" key="10">
    <source>
        <dbReference type="ARBA" id="ARBA00022842"/>
    </source>
</evidence>
<dbReference type="CDD" id="cd17722">
    <property type="entry name" value="BRCT_DNA_ligase_IV_rpt1"/>
    <property type="match status" value="1"/>
</dbReference>
<dbReference type="FunFam" id="3.30.470.30:FF:000008">
    <property type="entry name" value="DNA ligase"/>
    <property type="match status" value="1"/>
</dbReference>
<dbReference type="GO" id="GO:0006297">
    <property type="term" value="P:nucleotide-excision repair, DNA gap filling"/>
    <property type="evidence" value="ECO:0000318"/>
    <property type="project" value="GO_Central"/>
</dbReference>
<keyword evidence="4 15" id="KW-0436">Ligase</keyword>
<dbReference type="SUPFAM" id="SSF56091">
    <property type="entry name" value="DNA ligase/mRNA capping enzyme, catalytic domain"/>
    <property type="match status" value="1"/>
</dbReference>
<evidence type="ECO:0000256" key="12">
    <source>
        <dbReference type="ARBA" id="ARBA00023204"/>
    </source>
</evidence>
<dbReference type="CDD" id="cd07968">
    <property type="entry name" value="OBF_DNA_ligase_IV"/>
    <property type="match status" value="1"/>
</dbReference>
<keyword evidence="6" id="KW-0677">Repeat</keyword>
<accession>B3RS92</accession>
<dbReference type="FunFam" id="3.40.50.10190:FF:000027">
    <property type="entry name" value="DNA ligase"/>
    <property type="match status" value="1"/>
</dbReference>
<dbReference type="SMART" id="SM00292">
    <property type="entry name" value="BRCT"/>
    <property type="match status" value="2"/>
</dbReference>
<dbReference type="OrthoDB" id="151490at2759"/>
<dbReference type="NCBIfam" id="TIGR00574">
    <property type="entry name" value="dnl1"/>
    <property type="match status" value="1"/>
</dbReference>
<evidence type="ECO:0000256" key="7">
    <source>
        <dbReference type="ARBA" id="ARBA00022741"/>
    </source>
</evidence>
<keyword evidence="20" id="KW-1185">Reference proteome</keyword>
<dbReference type="GO" id="GO:0006303">
    <property type="term" value="P:double-strand break repair via nonhomologous end joining"/>
    <property type="evidence" value="ECO:0000318"/>
    <property type="project" value="GO_Central"/>
</dbReference>
<organism evidence="19 20">
    <name type="scientific">Trichoplax adhaerens</name>
    <name type="common">Trichoplax reptans</name>
    <dbReference type="NCBI Taxonomy" id="10228"/>
    <lineage>
        <taxon>Eukaryota</taxon>
        <taxon>Metazoa</taxon>
        <taxon>Placozoa</taxon>
        <taxon>Uniplacotomia</taxon>
        <taxon>Trichoplacea</taxon>
        <taxon>Trichoplacidae</taxon>
        <taxon>Trichoplax</taxon>
    </lineage>
</organism>
<evidence type="ECO:0000256" key="5">
    <source>
        <dbReference type="ARBA" id="ARBA00022723"/>
    </source>
</evidence>
<gene>
    <name evidence="19" type="ORF">TRIADDRAFT_50031</name>
</gene>
<dbReference type="Gene3D" id="3.40.50.10190">
    <property type="entry name" value="BRCT domain"/>
    <property type="match status" value="2"/>
</dbReference>
<dbReference type="PROSITE" id="PS00333">
    <property type="entry name" value="DNA_LIGASE_A2"/>
    <property type="match status" value="1"/>
</dbReference>
<name>B3RS92_TRIAD</name>
<dbReference type="InterPro" id="IPR036599">
    <property type="entry name" value="DNA_ligase_N_sf"/>
</dbReference>
<dbReference type="InterPro" id="IPR012308">
    <property type="entry name" value="DNA_ligase_ATP-dep_N"/>
</dbReference>
<dbReference type="GO" id="GO:0006310">
    <property type="term" value="P:DNA recombination"/>
    <property type="evidence" value="ECO:0007669"/>
    <property type="project" value="UniProtKB-KW"/>
</dbReference>
<dbReference type="FunCoup" id="B3RS92">
    <property type="interactions" value="1480"/>
</dbReference>
<comment type="similarity">
    <text evidence="3 16">Belongs to the ATP-dependent DNA ligase family.</text>
</comment>
<dbReference type="eggNOG" id="KOG0966">
    <property type="taxonomic scope" value="Eukaryota"/>
</dbReference>
<evidence type="ECO:0000256" key="13">
    <source>
        <dbReference type="ARBA" id="ARBA00023242"/>
    </source>
</evidence>
<dbReference type="AlphaFoldDB" id="B3RS92"/>
<dbReference type="InterPro" id="IPR036420">
    <property type="entry name" value="BRCT_dom_sf"/>
</dbReference>
<dbReference type="GO" id="GO:0005524">
    <property type="term" value="F:ATP binding"/>
    <property type="evidence" value="ECO:0000318"/>
    <property type="project" value="GO_Central"/>
</dbReference>
<dbReference type="InParanoid" id="B3RS92"/>
<dbReference type="PROSITE" id="PS00697">
    <property type="entry name" value="DNA_LIGASE_A1"/>
    <property type="match status" value="1"/>
</dbReference>
<keyword evidence="5" id="KW-0479">Metal-binding</keyword>
<dbReference type="STRING" id="10228.B3RS92"/>
<dbReference type="GO" id="GO:0071897">
    <property type="term" value="P:DNA biosynthetic process"/>
    <property type="evidence" value="ECO:0007669"/>
    <property type="project" value="InterPro"/>
</dbReference>
<feature type="domain" description="BRCT" evidence="18">
    <location>
        <begin position="845"/>
        <end position="912"/>
    </location>
</feature>
<dbReference type="SUPFAM" id="SSF117018">
    <property type="entry name" value="ATP-dependent DNA ligase DNA-binding domain"/>
    <property type="match status" value="1"/>
</dbReference>
<dbReference type="Proteomes" id="UP000009022">
    <property type="component" value="Unassembled WGS sequence"/>
</dbReference>
<dbReference type="Pfam" id="PF01068">
    <property type="entry name" value="DNA_ligase_A_M"/>
    <property type="match status" value="1"/>
</dbReference>
<dbReference type="GO" id="GO:0003910">
    <property type="term" value="F:DNA ligase (ATP) activity"/>
    <property type="evidence" value="ECO:0000318"/>
    <property type="project" value="GO_Central"/>
</dbReference>
<feature type="domain" description="ATP-dependent DNA ligase family profile" evidence="17">
    <location>
        <begin position="359"/>
        <end position="486"/>
    </location>
</feature>
<dbReference type="GeneID" id="6751687"/>
<keyword evidence="7 15" id="KW-0547">Nucleotide-binding</keyword>
<reference evidence="19 20" key="1">
    <citation type="journal article" date="2008" name="Nature">
        <title>The Trichoplax genome and the nature of placozoans.</title>
        <authorList>
            <person name="Srivastava M."/>
            <person name="Begovic E."/>
            <person name="Chapman J."/>
            <person name="Putnam N.H."/>
            <person name="Hellsten U."/>
            <person name="Kawashima T."/>
            <person name="Kuo A."/>
            <person name="Mitros T."/>
            <person name="Salamov A."/>
            <person name="Carpenter M.L."/>
            <person name="Signorovitch A.Y."/>
            <person name="Moreno M.A."/>
            <person name="Kamm K."/>
            <person name="Grimwood J."/>
            <person name="Schmutz J."/>
            <person name="Shapiro H."/>
            <person name="Grigoriev I.V."/>
            <person name="Buss L.W."/>
            <person name="Schierwater B."/>
            <person name="Dellaporta S.L."/>
            <person name="Rokhsar D.S."/>
        </authorList>
    </citation>
    <scope>NUCLEOTIDE SEQUENCE [LARGE SCALE GENOMIC DNA]</scope>
    <source>
        <strain evidence="19 20">Grell-BS-1999</strain>
    </source>
</reference>
<dbReference type="CTD" id="6751687"/>
<comment type="cofactor">
    <cofactor evidence="1">
        <name>Mg(2+)</name>
        <dbReference type="ChEBI" id="CHEBI:18420"/>
    </cofactor>
</comment>
<dbReference type="PANTHER" id="PTHR45997:SF1">
    <property type="entry name" value="DNA LIGASE 4"/>
    <property type="match status" value="1"/>
</dbReference>
<evidence type="ECO:0000313" key="19">
    <source>
        <dbReference type="EMBL" id="EDV27014.1"/>
    </source>
</evidence>
<dbReference type="KEGG" id="tad:TRIADDRAFT_50031"/>
<dbReference type="HOGENOM" id="CLU_004844_2_0_1"/>
<evidence type="ECO:0000256" key="16">
    <source>
        <dbReference type="RuleBase" id="RU004196"/>
    </source>
</evidence>
<dbReference type="SUPFAM" id="SSF52113">
    <property type="entry name" value="BRCT domain"/>
    <property type="match status" value="2"/>
</dbReference>
<dbReference type="RefSeq" id="XP_002111010.1">
    <property type="nucleotide sequence ID" value="XM_002110974.1"/>
</dbReference>
<dbReference type="EMBL" id="DS985243">
    <property type="protein sequence ID" value="EDV27014.1"/>
    <property type="molecule type" value="Genomic_DNA"/>
</dbReference>
<dbReference type="InterPro" id="IPR012309">
    <property type="entry name" value="DNA_ligase_ATP-dep_C"/>
</dbReference>
<dbReference type="InterPro" id="IPR044125">
    <property type="entry name" value="Adenylation_DNA_ligase_IV"/>
</dbReference>
<dbReference type="Pfam" id="PF11411">
    <property type="entry name" value="DNA_ligase_IV"/>
    <property type="match status" value="1"/>
</dbReference>
<dbReference type="PROSITE" id="PS50160">
    <property type="entry name" value="DNA_LIGASE_A3"/>
    <property type="match status" value="1"/>
</dbReference>
<evidence type="ECO:0000256" key="8">
    <source>
        <dbReference type="ARBA" id="ARBA00022763"/>
    </source>
</evidence>
<dbReference type="SUPFAM" id="SSF50249">
    <property type="entry name" value="Nucleic acid-binding proteins"/>
    <property type="match status" value="1"/>
</dbReference>
<proteinExistence type="inferred from homology"/>
<dbReference type="GO" id="GO:0003677">
    <property type="term" value="F:DNA binding"/>
    <property type="evidence" value="ECO:0000318"/>
    <property type="project" value="GO_Central"/>
</dbReference>
<evidence type="ECO:0000256" key="11">
    <source>
        <dbReference type="ARBA" id="ARBA00023172"/>
    </source>
</evidence>
<dbReference type="CDD" id="cd07903">
    <property type="entry name" value="Adenylation_DNA_ligase_IV"/>
    <property type="match status" value="1"/>
</dbReference>
<dbReference type="OMA" id="EGIMIKH"/>
<evidence type="ECO:0000256" key="2">
    <source>
        <dbReference type="ARBA" id="ARBA00004123"/>
    </source>
</evidence>
<keyword evidence="11 15" id="KW-0233">DNA recombination</keyword>
<evidence type="ECO:0000256" key="1">
    <source>
        <dbReference type="ARBA" id="ARBA00001946"/>
    </source>
</evidence>
<dbReference type="Gene3D" id="3.30.470.30">
    <property type="entry name" value="DNA ligase/mRNA capping enzyme"/>
    <property type="match status" value="1"/>
</dbReference>
<keyword evidence="13" id="KW-0539">Nucleus</keyword>
<dbReference type="EC" id="6.5.1.1" evidence="15"/>
<dbReference type="InterPro" id="IPR000977">
    <property type="entry name" value="DNA_ligase_ATP-dep"/>
</dbReference>
<dbReference type="PhylomeDB" id="B3RS92"/>
<dbReference type="FunFam" id="2.40.50.140:FF:000150">
    <property type="entry name" value="DNA ligase"/>
    <property type="match status" value="1"/>
</dbReference>
<dbReference type="GO" id="GO:0005958">
    <property type="term" value="C:DNA-dependent protein kinase-DNA ligase 4 complex"/>
    <property type="evidence" value="ECO:0000318"/>
    <property type="project" value="GO_Central"/>
</dbReference>
<evidence type="ECO:0000256" key="6">
    <source>
        <dbReference type="ARBA" id="ARBA00022737"/>
    </source>
</evidence>
<dbReference type="PROSITE" id="PS50172">
    <property type="entry name" value="BRCT"/>
    <property type="match status" value="2"/>
</dbReference>
<comment type="subcellular location">
    <subcellularLocation>
        <location evidence="2">Nucleus</location>
    </subcellularLocation>
</comment>
<evidence type="ECO:0000256" key="4">
    <source>
        <dbReference type="ARBA" id="ARBA00022598"/>
    </source>
</evidence>
<evidence type="ECO:0000256" key="9">
    <source>
        <dbReference type="ARBA" id="ARBA00022840"/>
    </source>
</evidence>
<evidence type="ECO:0000313" key="20">
    <source>
        <dbReference type="Proteomes" id="UP000009022"/>
    </source>
</evidence>
<dbReference type="Gene3D" id="1.10.3260.10">
    <property type="entry name" value="DNA ligase, ATP-dependent, N-terminal domain"/>
    <property type="match status" value="1"/>
</dbReference>
<evidence type="ECO:0000256" key="15">
    <source>
        <dbReference type="RuleBase" id="RU000617"/>
    </source>
</evidence>
<dbReference type="Gene3D" id="2.40.50.140">
    <property type="entry name" value="Nucleic acid-binding proteins"/>
    <property type="match status" value="1"/>
</dbReference>